<reference evidence="1 2" key="1">
    <citation type="submission" date="2018-07" db="EMBL/GenBank/DDBJ databases">
        <title>Genomic Encyclopedia of Type Strains, Phase III (KMG-III): the genomes of soil and plant-associated and newly described type strains.</title>
        <authorList>
            <person name="Whitman W."/>
        </authorList>
    </citation>
    <scope>NUCLEOTIDE SEQUENCE [LARGE SCALE GENOMIC DNA]</scope>
    <source>
        <strain evidence="1 2">CECT 7031</strain>
    </source>
</reference>
<protein>
    <submittedName>
        <fullName evidence="1">Uncharacterized protein</fullName>
    </submittedName>
</protein>
<dbReference type="GeneID" id="94545635"/>
<dbReference type="KEGG" id="wso:WSWS_00426"/>
<gene>
    <name evidence="1" type="ORF">DFP99_0055</name>
</gene>
<name>A0A288QVB3_9LACO</name>
<sequence>MRQITQHGTAIELAFDQAGLPGYAITAATEVVIPSVLSNQFLKGLNILTVGKQLKGLRDNPALQTVLAPVTVPTGITITTSDEEYITLVNADAFVQHKRLLLANPVVSGENIEVQFINLGLKDIKIKAGDVIATAIINQAVR</sequence>
<evidence type="ECO:0000313" key="1">
    <source>
        <dbReference type="EMBL" id="RDL11637.1"/>
    </source>
</evidence>
<comment type="caution">
    <text evidence="1">The sequence shown here is derived from an EMBL/GenBank/DDBJ whole genome shotgun (WGS) entry which is preliminary data.</text>
</comment>
<dbReference type="RefSeq" id="WP_070229710.1">
    <property type="nucleotide sequence ID" value="NZ_BJYO01000002.1"/>
</dbReference>
<keyword evidence="2" id="KW-1185">Reference proteome</keyword>
<accession>A0A288QVB3</accession>
<organism evidence="1 2">
    <name type="scientific">Weissella soli</name>
    <dbReference type="NCBI Taxonomy" id="155866"/>
    <lineage>
        <taxon>Bacteria</taxon>
        <taxon>Bacillati</taxon>
        <taxon>Bacillota</taxon>
        <taxon>Bacilli</taxon>
        <taxon>Lactobacillales</taxon>
        <taxon>Lactobacillaceae</taxon>
        <taxon>Weissella</taxon>
    </lineage>
</organism>
<dbReference type="Proteomes" id="UP000254912">
    <property type="component" value="Unassembled WGS sequence"/>
</dbReference>
<dbReference type="Gene3D" id="2.70.40.10">
    <property type="match status" value="1"/>
</dbReference>
<dbReference type="InterPro" id="IPR036157">
    <property type="entry name" value="dUTPase-like_sf"/>
</dbReference>
<dbReference type="AlphaFoldDB" id="A0A288QVB3"/>
<evidence type="ECO:0000313" key="2">
    <source>
        <dbReference type="Proteomes" id="UP000254912"/>
    </source>
</evidence>
<proteinExistence type="predicted"/>
<dbReference type="EMBL" id="QRAS01000001">
    <property type="protein sequence ID" value="RDL11637.1"/>
    <property type="molecule type" value="Genomic_DNA"/>
</dbReference>